<dbReference type="RefSeq" id="WP_153758993.1">
    <property type="nucleotide sequence ID" value="NZ_CP045851.1"/>
</dbReference>
<feature type="transmembrane region" description="Helical" evidence="1">
    <location>
        <begin position="14"/>
        <end position="34"/>
    </location>
</feature>
<dbReference type="EMBL" id="CP045851">
    <property type="protein sequence ID" value="QGG94885.1"/>
    <property type="molecule type" value="Genomic_DNA"/>
</dbReference>
<evidence type="ECO:0000256" key="1">
    <source>
        <dbReference type="SAM" id="Phobius"/>
    </source>
</evidence>
<keyword evidence="3" id="KW-1185">Reference proteome</keyword>
<sequence length="198" mass="21518">MSYEANAVKRWDRAAALVVVAGLVAGFAWFNWALDDQTRTVNGFVRLPPRSDIPLEIESPGTYTIWAGAGCNGLCDPPPAAEMYETMILGFHRDGSVVRPEPFPGEQSYRLNSTQHGYAAWVVHFDEPGTYVLERRNLGSGSATLLLGEGEGMPTRITPVLVTIGVLTVGIAGALLVIGRVRRKRALDAMVARIHGDR</sequence>
<reference evidence="2 3" key="1">
    <citation type="submission" date="2019-11" db="EMBL/GenBank/DDBJ databases">
        <authorList>
            <person name="He Y."/>
        </authorList>
    </citation>
    <scope>NUCLEOTIDE SEQUENCE [LARGE SCALE GENOMIC DNA]</scope>
    <source>
        <strain evidence="2 3">SCSIO 58843</strain>
    </source>
</reference>
<protein>
    <submittedName>
        <fullName evidence="2">Uncharacterized protein</fullName>
    </submittedName>
</protein>
<accession>A0A5Q2RNW0</accession>
<evidence type="ECO:0000313" key="2">
    <source>
        <dbReference type="EMBL" id="QGG94885.1"/>
    </source>
</evidence>
<dbReference type="Proteomes" id="UP000334019">
    <property type="component" value="Chromosome"/>
</dbReference>
<proteinExistence type="predicted"/>
<gene>
    <name evidence="2" type="ORF">GH723_07055</name>
</gene>
<name>A0A5Q2RNW0_9ACTN</name>
<keyword evidence="1" id="KW-1133">Transmembrane helix</keyword>
<dbReference type="KEGG" id="atq:GH723_07055"/>
<keyword evidence="1" id="KW-0812">Transmembrane</keyword>
<feature type="transmembrane region" description="Helical" evidence="1">
    <location>
        <begin position="157"/>
        <end position="178"/>
    </location>
</feature>
<evidence type="ECO:0000313" key="3">
    <source>
        <dbReference type="Proteomes" id="UP000334019"/>
    </source>
</evidence>
<organism evidence="2 3">
    <name type="scientific">Actinomarinicola tropica</name>
    <dbReference type="NCBI Taxonomy" id="2789776"/>
    <lineage>
        <taxon>Bacteria</taxon>
        <taxon>Bacillati</taxon>
        <taxon>Actinomycetota</taxon>
        <taxon>Acidimicrobiia</taxon>
        <taxon>Acidimicrobiales</taxon>
        <taxon>Iamiaceae</taxon>
        <taxon>Actinomarinicola</taxon>
    </lineage>
</organism>
<keyword evidence="1" id="KW-0472">Membrane</keyword>
<dbReference type="AlphaFoldDB" id="A0A5Q2RNW0"/>